<accession>M3JZ91</accession>
<name>M3JZ91_CANMX</name>
<feature type="compositionally biased region" description="Basic residues" evidence="1">
    <location>
        <begin position="163"/>
        <end position="172"/>
    </location>
</feature>
<proteinExistence type="predicted"/>
<feature type="region of interest" description="Disordered" evidence="1">
    <location>
        <begin position="162"/>
        <end position="182"/>
    </location>
</feature>
<feature type="compositionally biased region" description="Basic and acidic residues" evidence="1">
    <location>
        <begin position="173"/>
        <end position="182"/>
    </location>
</feature>
<gene>
    <name evidence="2" type="ORF">G210_1109</name>
</gene>
<evidence type="ECO:0000313" key="3">
    <source>
        <dbReference type="Proteomes" id="UP000011777"/>
    </source>
</evidence>
<comment type="caution">
    <text evidence="2">The sequence shown here is derived from an EMBL/GenBank/DDBJ whole genome shotgun (WGS) entry which is preliminary data.</text>
</comment>
<feature type="compositionally biased region" description="Polar residues" evidence="1">
    <location>
        <begin position="53"/>
        <end position="65"/>
    </location>
</feature>
<reference evidence="2 3" key="1">
    <citation type="submission" date="2013-02" db="EMBL/GenBank/DDBJ databases">
        <title>Genome sequence of Candida maltosa Xu316, a potential industrial strain for xylitol and ethanol production.</title>
        <authorList>
            <person name="Yu J."/>
            <person name="Wang Q."/>
            <person name="Geng X."/>
            <person name="Bao W."/>
            <person name="He P."/>
            <person name="Cai J."/>
        </authorList>
    </citation>
    <scope>NUCLEOTIDE SEQUENCE [LARGE SCALE GENOMIC DNA]</scope>
    <source>
        <strain evidence="3">Xu316</strain>
    </source>
</reference>
<organism evidence="2 3">
    <name type="scientific">Candida maltosa (strain Xu316)</name>
    <name type="common">Yeast</name>
    <dbReference type="NCBI Taxonomy" id="1245528"/>
    <lineage>
        <taxon>Eukaryota</taxon>
        <taxon>Fungi</taxon>
        <taxon>Dikarya</taxon>
        <taxon>Ascomycota</taxon>
        <taxon>Saccharomycotina</taxon>
        <taxon>Pichiomycetes</taxon>
        <taxon>Debaryomycetaceae</taxon>
        <taxon>Candida/Lodderomyces clade</taxon>
        <taxon>Candida</taxon>
    </lineage>
</organism>
<dbReference type="Proteomes" id="UP000011777">
    <property type="component" value="Unassembled WGS sequence"/>
</dbReference>
<dbReference type="AlphaFoldDB" id="M3JZ91"/>
<sequence length="223" mass="26227">MWLTKLLKRLKPHTHTHSKSTPIEEIHDFKKQMQIKTNLSSEEEEEAEACQGRSYSRCRSSSPATERQMESYKRISSIDPLTPDPRITKWRSYDDELTFGNRFRYIDDDNDCVDPLDDGSGNANANGWGYGEQVKRPALHRRPSFNRFYSLDNEPWVHGSSYPKKKINHHHQEKAGESRDFGTRFSLERRASLERKRSYEDEAQFLETEHLRESLPEGFKVVY</sequence>
<dbReference type="EMBL" id="AOGT01001156">
    <property type="protein sequence ID" value="EMG48335.1"/>
    <property type="molecule type" value="Genomic_DNA"/>
</dbReference>
<dbReference type="HOGENOM" id="CLU_1239976_0_0_1"/>
<feature type="region of interest" description="Disordered" evidence="1">
    <location>
        <begin position="39"/>
        <end position="78"/>
    </location>
</feature>
<evidence type="ECO:0000256" key="1">
    <source>
        <dbReference type="SAM" id="MobiDB-lite"/>
    </source>
</evidence>
<keyword evidence="3" id="KW-1185">Reference proteome</keyword>
<evidence type="ECO:0000313" key="2">
    <source>
        <dbReference type="EMBL" id="EMG48335.1"/>
    </source>
</evidence>
<protein>
    <submittedName>
        <fullName evidence="2">Peptidase S9, prolyl oligopeptidase</fullName>
    </submittedName>
</protein>